<evidence type="ECO:0000313" key="1">
    <source>
        <dbReference type="EMBL" id="KAK4885781.1"/>
    </source>
</evidence>
<comment type="caution">
    <text evidence="1">The sequence shown here is derived from an EMBL/GenBank/DDBJ whole genome shotgun (WGS) entry which is preliminary data.</text>
</comment>
<proteinExistence type="predicted"/>
<dbReference type="PANTHER" id="PTHR33198">
    <property type="entry name" value="ANK_REP_REGION DOMAIN-CONTAINING PROTEIN-RELATED"/>
    <property type="match status" value="1"/>
</dbReference>
<keyword evidence="2" id="KW-1185">Reference proteome</keyword>
<sequence>MEGFKPPKNLNVTSANISDNWKRFKQSYKIYMKATGKETKDSETQVAIFLNLAGEEALELLNTFNLTENQVKSIDDVMTAFENYCNPKKNVVYERFMFNRRCQQESEPFENFLTDLKKLSQTCEFGTLNDEMVRDRIVLGV</sequence>
<dbReference type="EMBL" id="JARPUR010000001">
    <property type="protein sequence ID" value="KAK4885781.1"/>
    <property type="molecule type" value="Genomic_DNA"/>
</dbReference>
<dbReference type="AlphaFoldDB" id="A0AAN7SD18"/>
<dbReference type="PANTHER" id="PTHR33198:SF20">
    <property type="entry name" value="RETROTRANSPOSON GAG DOMAIN-CONTAINING PROTEIN"/>
    <property type="match status" value="1"/>
</dbReference>
<organism evidence="1 2">
    <name type="scientific">Aquatica leii</name>
    <dbReference type="NCBI Taxonomy" id="1421715"/>
    <lineage>
        <taxon>Eukaryota</taxon>
        <taxon>Metazoa</taxon>
        <taxon>Ecdysozoa</taxon>
        <taxon>Arthropoda</taxon>
        <taxon>Hexapoda</taxon>
        <taxon>Insecta</taxon>
        <taxon>Pterygota</taxon>
        <taxon>Neoptera</taxon>
        <taxon>Endopterygota</taxon>
        <taxon>Coleoptera</taxon>
        <taxon>Polyphaga</taxon>
        <taxon>Elateriformia</taxon>
        <taxon>Elateroidea</taxon>
        <taxon>Lampyridae</taxon>
        <taxon>Luciolinae</taxon>
        <taxon>Aquatica</taxon>
    </lineage>
</organism>
<name>A0AAN7SD18_9COLE</name>
<reference evidence="2" key="1">
    <citation type="submission" date="2023-01" db="EMBL/GenBank/DDBJ databases">
        <title>Key to firefly adult light organ development and bioluminescence: homeobox transcription factors regulate luciferase expression and transportation to peroxisome.</title>
        <authorList>
            <person name="Fu X."/>
        </authorList>
    </citation>
    <scope>NUCLEOTIDE SEQUENCE [LARGE SCALE GENOMIC DNA]</scope>
</reference>
<dbReference type="Proteomes" id="UP001353858">
    <property type="component" value="Unassembled WGS sequence"/>
</dbReference>
<accession>A0AAN7SD18</accession>
<gene>
    <name evidence="1" type="ORF">RN001_002052</name>
</gene>
<evidence type="ECO:0000313" key="2">
    <source>
        <dbReference type="Proteomes" id="UP001353858"/>
    </source>
</evidence>
<protein>
    <submittedName>
        <fullName evidence="1">Uncharacterized protein</fullName>
    </submittedName>
</protein>